<gene>
    <name evidence="7" type="ORF">SAMN05216210_1924</name>
</gene>
<dbReference type="PANTHER" id="PTHR34584:SF1">
    <property type="entry name" value="NA(+)_H(+) ANTIPORTER SUBUNIT E1"/>
    <property type="match status" value="1"/>
</dbReference>
<evidence type="ECO:0000256" key="6">
    <source>
        <dbReference type="ARBA" id="ARBA00023136"/>
    </source>
</evidence>
<dbReference type="AlphaFoldDB" id="A0A1H2FZP0"/>
<dbReference type="InterPro" id="IPR002758">
    <property type="entry name" value="Cation_antiport_E"/>
</dbReference>
<protein>
    <submittedName>
        <fullName evidence="7">Multisubunit potassium/proton antiporter, PhaE subunit</fullName>
    </submittedName>
</protein>
<dbReference type="EMBL" id="LT629787">
    <property type="protein sequence ID" value="SDU12791.1"/>
    <property type="molecule type" value="Genomic_DNA"/>
</dbReference>
<keyword evidence="4" id="KW-0812">Transmembrane</keyword>
<comment type="similarity">
    <text evidence="2">Belongs to the CPA3 antiporters (TC 2.A.63) subunit E family.</text>
</comment>
<dbReference type="PANTHER" id="PTHR34584">
    <property type="entry name" value="NA(+)/H(+) ANTIPORTER SUBUNIT E1"/>
    <property type="match status" value="1"/>
</dbReference>
<evidence type="ECO:0000313" key="7">
    <source>
        <dbReference type="EMBL" id="SDU12791.1"/>
    </source>
</evidence>
<dbReference type="OrthoDB" id="9807187at2"/>
<reference evidence="8" key="1">
    <citation type="submission" date="2016-10" db="EMBL/GenBank/DDBJ databases">
        <authorList>
            <person name="Varghese N."/>
            <person name="Submissions S."/>
        </authorList>
    </citation>
    <scope>NUCLEOTIDE SEQUENCE [LARGE SCALE GENOMIC DNA]</scope>
    <source>
        <strain evidence="8">CECT 8338</strain>
    </source>
</reference>
<evidence type="ECO:0000256" key="3">
    <source>
        <dbReference type="ARBA" id="ARBA00022475"/>
    </source>
</evidence>
<keyword evidence="5" id="KW-1133">Transmembrane helix</keyword>
<dbReference type="RefSeq" id="WP_092386360.1">
    <property type="nucleotide sequence ID" value="NZ_LT629787.1"/>
</dbReference>
<proteinExistence type="inferred from homology"/>
<dbReference type="PIRSF" id="PIRSF019239">
    <property type="entry name" value="MrpE"/>
    <property type="match status" value="1"/>
</dbReference>
<accession>A0A1H2FZP0</accession>
<dbReference type="STRING" id="1434072.SAMN05216210_1924"/>
<dbReference type="Proteomes" id="UP000243924">
    <property type="component" value="Chromosome I"/>
</dbReference>
<dbReference type="Pfam" id="PF01899">
    <property type="entry name" value="MNHE"/>
    <property type="match status" value="1"/>
</dbReference>
<keyword evidence="8" id="KW-1185">Reference proteome</keyword>
<keyword evidence="3" id="KW-1003">Cell membrane</keyword>
<evidence type="ECO:0000256" key="2">
    <source>
        <dbReference type="ARBA" id="ARBA00006228"/>
    </source>
</evidence>
<evidence type="ECO:0000256" key="4">
    <source>
        <dbReference type="ARBA" id="ARBA00022692"/>
    </source>
</evidence>
<organism evidence="7 8">
    <name type="scientific">Halopseudomonas salegens</name>
    <dbReference type="NCBI Taxonomy" id="1434072"/>
    <lineage>
        <taxon>Bacteria</taxon>
        <taxon>Pseudomonadati</taxon>
        <taxon>Pseudomonadota</taxon>
        <taxon>Gammaproteobacteria</taxon>
        <taxon>Pseudomonadales</taxon>
        <taxon>Pseudomonadaceae</taxon>
        <taxon>Halopseudomonas</taxon>
    </lineage>
</organism>
<name>A0A1H2FZP0_9GAMM</name>
<dbReference type="GO" id="GO:0005886">
    <property type="term" value="C:plasma membrane"/>
    <property type="evidence" value="ECO:0007669"/>
    <property type="project" value="UniProtKB-SubCell"/>
</dbReference>
<dbReference type="NCBIfam" id="NF006518">
    <property type="entry name" value="PRK08965.1-2"/>
    <property type="match status" value="1"/>
</dbReference>
<evidence type="ECO:0000256" key="5">
    <source>
        <dbReference type="ARBA" id="ARBA00022989"/>
    </source>
</evidence>
<dbReference type="GO" id="GO:0008324">
    <property type="term" value="F:monoatomic cation transmembrane transporter activity"/>
    <property type="evidence" value="ECO:0007669"/>
    <property type="project" value="InterPro"/>
</dbReference>
<evidence type="ECO:0000256" key="1">
    <source>
        <dbReference type="ARBA" id="ARBA00004651"/>
    </source>
</evidence>
<evidence type="ECO:0000313" key="8">
    <source>
        <dbReference type="Proteomes" id="UP000243924"/>
    </source>
</evidence>
<comment type="subcellular location">
    <subcellularLocation>
        <location evidence="1">Cell membrane</location>
        <topology evidence="1">Multi-pass membrane protein</topology>
    </subcellularLocation>
</comment>
<sequence length="168" mass="19306">MSRRLTWLPHPWLSLFMLLIWLLLVNELSFASLLSAALLGWLIPLATHRFWPDPPHLRHPYVLLRFVLRVLGDIVQANFEVARLILGRSGNLQPAFIEYPLELRQDFTISLLASTISLTPGTVSADIDQKRHLLLIHAFNVADEQALIDTIKTRYERPLQEVFECSTT</sequence>
<keyword evidence="6" id="KW-0472">Membrane</keyword>